<dbReference type="Gene3D" id="2.10.25.10">
    <property type="entry name" value="Laminin"/>
    <property type="match status" value="1"/>
</dbReference>
<dbReference type="InterPro" id="IPR049883">
    <property type="entry name" value="NOTCH1_EGF-like"/>
</dbReference>
<feature type="transmembrane region" description="Helical" evidence="7">
    <location>
        <begin position="316"/>
        <end position="340"/>
    </location>
</feature>
<dbReference type="InterPro" id="IPR001881">
    <property type="entry name" value="EGF-like_Ca-bd_dom"/>
</dbReference>
<evidence type="ECO:0000256" key="1">
    <source>
        <dbReference type="ARBA" id="ARBA00022536"/>
    </source>
</evidence>
<protein>
    <recommendedName>
        <fullName evidence="8">EGF-like domain-containing protein</fullName>
    </recommendedName>
</protein>
<feature type="compositionally biased region" description="Polar residues" evidence="6">
    <location>
        <begin position="71"/>
        <end position="83"/>
    </location>
</feature>
<feature type="compositionally biased region" description="Basic and acidic residues" evidence="6">
    <location>
        <begin position="84"/>
        <end position="98"/>
    </location>
</feature>
<dbReference type="PROSITE" id="PS50026">
    <property type="entry name" value="EGF_3"/>
    <property type="match status" value="1"/>
</dbReference>
<feature type="compositionally biased region" description="Polar residues" evidence="6">
    <location>
        <begin position="1"/>
        <end position="10"/>
    </location>
</feature>
<keyword evidence="7" id="KW-0472">Membrane</keyword>
<evidence type="ECO:0000256" key="5">
    <source>
        <dbReference type="PROSITE-ProRule" id="PRU00076"/>
    </source>
</evidence>
<feature type="compositionally biased region" description="Polar residues" evidence="6">
    <location>
        <begin position="29"/>
        <end position="46"/>
    </location>
</feature>
<evidence type="ECO:0000313" key="10">
    <source>
        <dbReference type="Proteomes" id="UP000694523"/>
    </source>
</evidence>
<sequence length="405" mass="45058">MNVQSEQNTITEDEAGYRPFSVSEIPVLSTETTTEQTDSPNPQPKQRPSLRANAIRRNAEEAVTVPIMETVRTTGQSEVGRSSQSDDGKRTEARDKDLNQNLKPGSNHLPEGTERTAPQFDHRAGMKAYAMYHHRSPHLPGDLLFEVSVEVNVSRDSEPFNDVAQTLLLSVKTLIRNQLKPALVSLSVSSKRIKRLNGGVLFILWLQIGQRMSGHHTHEVVHSSLQRLIGSGLGFRQNQDDSVIMSLSTADVNECDSQLVMCDPNADCVNHFGSYSCQCRTDFEDQSRSGTGTVCVDMKNIGCSSSSSSSSSEAKAVYILFFLLSTLVLSLLIFIGLFYLRHRRGFFVPPSDPNNNNIGSSGHRDDIDMPPPPPPRCPRWTCSYYATRPYCLANKRPERPDIRGF</sequence>
<name>A0A8C6TZ93_9GOBI</name>
<dbReference type="GO" id="GO:0030855">
    <property type="term" value="P:epithelial cell differentiation"/>
    <property type="evidence" value="ECO:0007669"/>
    <property type="project" value="UniProtKB-ARBA"/>
</dbReference>
<keyword evidence="2" id="KW-0732">Signal</keyword>
<evidence type="ECO:0000256" key="7">
    <source>
        <dbReference type="SAM" id="Phobius"/>
    </source>
</evidence>
<dbReference type="CDD" id="cd00054">
    <property type="entry name" value="EGF_CA"/>
    <property type="match status" value="1"/>
</dbReference>
<accession>A0A8C6TZ93</accession>
<reference evidence="9" key="1">
    <citation type="submission" date="2025-08" db="UniProtKB">
        <authorList>
            <consortium name="Ensembl"/>
        </authorList>
    </citation>
    <scope>IDENTIFICATION</scope>
</reference>
<dbReference type="FunFam" id="2.10.25.10:FF:000038">
    <property type="entry name" value="Fibrillin 2"/>
    <property type="match status" value="1"/>
</dbReference>
<keyword evidence="7" id="KW-1133">Transmembrane helix</keyword>
<keyword evidence="7" id="KW-0812">Transmembrane</keyword>
<evidence type="ECO:0000256" key="4">
    <source>
        <dbReference type="ARBA" id="ARBA00023157"/>
    </source>
</evidence>
<dbReference type="SUPFAM" id="SSF57196">
    <property type="entry name" value="EGF/Laminin"/>
    <property type="match status" value="1"/>
</dbReference>
<keyword evidence="3" id="KW-0677">Repeat</keyword>
<proteinExistence type="predicted"/>
<evidence type="ECO:0000259" key="8">
    <source>
        <dbReference type="PROSITE" id="PS50026"/>
    </source>
</evidence>
<keyword evidence="10" id="KW-1185">Reference proteome</keyword>
<dbReference type="PROSITE" id="PS01187">
    <property type="entry name" value="EGF_CA"/>
    <property type="match status" value="1"/>
</dbReference>
<dbReference type="GO" id="GO:0005509">
    <property type="term" value="F:calcium ion binding"/>
    <property type="evidence" value="ECO:0007669"/>
    <property type="project" value="InterPro"/>
</dbReference>
<feature type="region of interest" description="Disordered" evidence="6">
    <location>
        <begin position="353"/>
        <end position="372"/>
    </location>
</feature>
<keyword evidence="1 5" id="KW-0245">EGF-like domain</keyword>
<reference evidence="9" key="2">
    <citation type="submission" date="2025-09" db="UniProtKB">
        <authorList>
            <consortium name="Ensembl"/>
        </authorList>
    </citation>
    <scope>IDENTIFICATION</scope>
</reference>
<dbReference type="InterPro" id="IPR018097">
    <property type="entry name" value="EGF_Ca-bd_CS"/>
</dbReference>
<dbReference type="PROSITE" id="PS00010">
    <property type="entry name" value="ASX_HYDROXYL"/>
    <property type="match status" value="1"/>
</dbReference>
<dbReference type="Pfam" id="PF07645">
    <property type="entry name" value="EGF_CA"/>
    <property type="match status" value="1"/>
</dbReference>
<dbReference type="Proteomes" id="UP000694523">
    <property type="component" value="Unplaced"/>
</dbReference>
<evidence type="ECO:0000256" key="2">
    <source>
        <dbReference type="ARBA" id="ARBA00022729"/>
    </source>
</evidence>
<dbReference type="Ensembl" id="ENSNMLT00000033104.1">
    <property type="protein sequence ID" value="ENSNMLP00000029676.1"/>
    <property type="gene ID" value="ENSNMLG00000018786.1"/>
</dbReference>
<evidence type="ECO:0000256" key="3">
    <source>
        <dbReference type="ARBA" id="ARBA00022737"/>
    </source>
</evidence>
<keyword evidence="4" id="KW-1015">Disulfide bond</keyword>
<dbReference type="AlphaFoldDB" id="A0A8C6TZ93"/>
<comment type="caution">
    <text evidence="5">Lacks conserved residue(s) required for the propagation of feature annotation.</text>
</comment>
<organism evidence="9 10">
    <name type="scientific">Neogobius melanostomus</name>
    <name type="common">round goby</name>
    <dbReference type="NCBI Taxonomy" id="47308"/>
    <lineage>
        <taxon>Eukaryota</taxon>
        <taxon>Metazoa</taxon>
        <taxon>Chordata</taxon>
        <taxon>Craniata</taxon>
        <taxon>Vertebrata</taxon>
        <taxon>Euteleostomi</taxon>
        <taxon>Actinopterygii</taxon>
        <taxon>Neopterygii</taxon>
        <taxon>Teleostei</taxon>
        <taxon>Neoteleostei</taxon>
        <taxon>Acanthomorphata</taxon>
        <taxon>Gobiaria</taxon>
        <taxon>Gobiiformes</taxon>
        <taxon>Gobioidei</taxon>
        <taxon>Gobiidae</taxon>
        <taxon>Benthophilinae</taxon>
        <taxon>Neogobiini</taxon>
        <taxon>Neogobius</taxon>
    </lineage>
</organism>
<dbReference type="InterPro" id="IPR000152">
    <property type="entry name" value="EGF-type_Asp/Asn_hydroxyl_site"/>
</dbReference>
<feature type="domain" description="EGF-like" evidence="8">
    <location>
        <begin position="251"/>
        <end position="289"/>
    </location>
</feature>
<dbReference type="SMART" id="SM00179">
    <property type="entry name" value="EGF_CA"/>
    <property type="match status" value="1"/>
</dbReference>
<evidence type="ECO:0000313" key="9">
    <source>
        <dbReference type="Ensembl" id="ENSNMLP00000029676.1"/>
    </source>
</evidence>
<feature type="region of interest" description="Disordered" evidence="6">
    <location>
        <begin position="1"/>
        <end position="116"/>
    </location>
</feature>
<evidence type="ECO:0000256" key="6">
    <source>
        <dbReference type="SAM" id="MobiDB-lite"/>
    </source>
</evidence>
<dbReference type="InterPro" id="IPR000742">
    <property type="entry name" value="EGF"/>
</dbReference>